<feature type="compositionally biased region" description="Basic residues" evidence="1">
    <location>
        <begin position="1"/>
        <end position="11"/>
    </location>
</feature>
<reference evidence="2 3" key="1">
    <citation type="journal article" date="2013" name="PLoS Genet.">
        <title>The genome and development-dependent transcriptomes of Pyronema confluens: a window into fungal evolution.</title>
        <authorList>
            <person name="Traeger S."/>
            <person name="Altegoer F."/>
            <person name="Freitag M."/>
            <person name="Gabaldon T."/>
            <person name="Kempken F."/>
            <person name="Kumar A."/>
            <person name="Marcet-Houben M."/>
            <person name="Poggeler S."/>
            <person name="Stajich J.E."/>
            <person name="Nowrousian M."/>
        </authorList>
    </citation>
    <scope>NUCLEOTIDE SEQUENCE [LARGE SCALE GENOMIC DNA]</scope>
    <source>
        <strain evidence="3">CBS 100304</strain>
        <tissue evidence="2">Vegetative mycelium</tissue>
    </source>
</reference>
<dbReference type="EMBL" id="HF935652">
    <property type="protein sequence ID" value="CCX31830.1"/>
    <property type="molecule type" value="Genomic_DNA"/>
</dbReference>
<dbReference type="Proteomes" id="UP000018144">
    <property type="component" value="Unassembled WGS sequence"/>
</dbReference>
<evidence type="ECO:0000313" key="2">
    <source>
        <dbReference type="EMBL" id="CCX31830.1"/>
    </source>
</evidence>
<proteinExistence type="predicted"/>
<protein>
    <submittedName>
        <fullName evidence="2">Uncharacterized protein</fullName>
    </submittedName>
</protein>
<organism evidence="2 3">
    <name type="scientific">Pyronema omphalodes (strain CBS 100304)</name>
    <name type="common">Pyronema confluens</name>
    <dbReference type="NCBI Taxonomy" id="1076935"/>
    <lineage>
        <taxon>Eukaryota</taxon>
        <taxon>Fungi</taxon>
        <taxon>Dikarya</taxon>
        <taxon>Ascomycota</taxon>
        <taxon>Pezizomycotina</taxon>
        <taxon>Pezizomycetes</taxon>
        <taxon>Pezizales</taxon>
        <taxon>Pyronemataceae</taxon>
        <taxon>Pyronema</taxon>
    </lineage>
</organism>
<gene>
    <name evidence="2" type="ORF">PCON_11474</name>
</gene>
<accession>U4LR88</accession>
<dbReference type="AlphaFoldDB" id="U4LR88"/>
<name>U4LR88_PYROM</name>
<keyword evidence="3" id="KW-1185">Reference proteome</keyword>
<evidence type="ECO:0000256" key="1">
    <source>
        <dbReference type="SAM" id="MobiDB-lite"/>
    </source>
</evidence>
<evidence type="ECO:0000313" key="3">
    <source>
        <dbReference type="Proteomes" id="UP000018144"/>
    </source>
</evidence>
<feature type="compositionally biased region" description="Basic and acidic residues" evidence="1">
    <location>
        <begin position="16"/>
        <end position="25"/>
    </location>
</feature>
<sequence length="46" mass="5189">MSQRLKEKRRSNTGTKPRELHKQGSKDVPPSSTAPAMQHRTFVING</sequence>
<feature type="region of interest" description="Disordered" evidence="1">
    <location>
        <begin position="1"/>
        <end position="46"/>
    </location>
</feature>